<reference evidence="3 4" key="1">
    <citation type="submission" date="2019-08" db="EMBL/GenBank/DDBJ databases">
        <title>In-depth cultivation of the pig gut microbiome towards novel bacterial diversity and tailored functional studies.</title>
        <authorList>
            <person name="Wylensek D."/>
            <person name="Hitch T.C.A."/>
            <person name="Clavel T."/>
        </authorList>
    </citation>
    <scope>NUCLEOTIDE SEQUENCE [LARGE SCALE GENOMIC DNA]</scope>
    <source>
        <strain evidence="3 4">RF-GAM-744-WT-7</strain>
    </source>
</reference>
<dbReference type="InterPro" id="IPR025420">
    <property type="entry name" value="DUF4143"/>
</dbReference>
<accession>A0A7K0K2E9</accession>
<dbReference type="GO" id="GO:0005524">
    <property type="term" value="F:ATP binding"/>
    <property type="evidence" value="ECO:0007669"/>
    <property type="project" value="UniProtKB-KW"/>
</dbReference>
<dbReference type="AlphaFoldDB" id="A0A7K0K2E9"/>
<dbReference type="Pfam" id="PF13173">
    <property type="entry name" value="AAA_14"/>
    <property type="match status" value="1"/>
</dbReference>
<evidence type="ECO:0000259" key="1">
    <source>
        <dbReference type="Pfam" id="PF13173"/>
    </source>
</evidence>
<dbReference type="RefSeq" id="WP_154543657.1">
    <property type="nucleotide sequence ID" value="NZ_VUMY01000004.1"/>
</dbReference>
<dbReference type="EMBL" id="VUMY01000004">
    <property type="protein sequence ID" value="MST49225.1"/>
    <property type="molecule type" value="Genomic_DNA"/>
</dbReference>
<comment type="caution">
    <text evidence="3">The sequence shown here is derived from an EMBL/GenBank/DDBJ whole genome shotgun (WGS) entry which is preliminary data.</text>
</comment>
<keyword evidence="3" id="KW-0547">Nucleotide-binding</keyword>
<evidence type="ECO:0000313" key="4">
    <source>
        <dbReference type="Proteomes" id="UP000442535"/>
    </source>
</evidence>
<gene>
    <name evidence="3" type="ORF">FYJ63_03030</name>
</gene>
<sequence>METINPAGYLPRVVDAQVQRCLRIYGAVEISGAKWCGKTWTARHHANSIVHLDESNALAAAKAAPELVLEGDKPRVIDEWQLAPNVWDAVRHAVDEAAEKGLWILTGSSTPAYSKTRHSGAGRFGRVRMRPMSLFESEDSVGAVSLEGLFAGKFSPAQTGIDVSTLAELCCRGGWPGVLGFSASDAQQVARDYLEAALVTSVPAQGKDSATARRLLRSLARNLGQLATYKTLVADMYGQEPGQIAPRTVGEYLDVLNSLFLIEPVGGWAPPARSPKRFQTKERRYFIDPSLPIVLLRLNEHSLQRDFQTFGLVFENLCLRDLAVYSEALGATLRYYRDDAGLEVDAIIETSSQEWAACEIKLGENKVDKAAKNLVRLREKLLRNPANQVKPPAFLAVITGLGQYAYQRQDGVYVIPITTLRP</sequence>
<evidence type="ECO:0000259" key="2">
    <source>
        <dbReference type="Pfam" id="PF13635"/>
    </source>
</evidence>
<keyword evidence="4" id="KW-1185">Reference proteome</keyword>
<dbReference type="Proteomes" id="UP000442535">
    <property type="component" value="Unassembled WGS sequence"/>
</dbReference>
<evidence type="ECO:0000313" key="3">
    <source>
        <dbReference type="EMBL" id="MST49225.1"/>
    </source>
</evidence>
<feature type="domain" description="DUF4143" evidence="2">
    <location>
        <begin position="205"/>
        <end position="362"/>
    </location>
</feature>
<dbReference type="PANTHER" id="PTHR43566">
    <property type="entry name" value="CONSERVED PROTEIN"/>
    <property type="match status" value="1"/>
</dbReference>
<keyword evidence="3" id="KW-0067">ATP-binding</keyword>
<proteinExistence type="predicted"/>
<feature type="domain" description="AAA" evidence="1">
    <location>
        <begin position="28"/>
        <end position="136"/>
    </location>
</feature>
<protein>
    <submittedName>
        <fullName evidence="3">ATP-binding protein</fullName>
    </submittedName>
</protein>
<dbReference type="Pfam" id="PF13635">
    <property type="entry name" value="DUF4143"/>
    <property type="match status" value="1"/>
</dbReference>
<organism evidence="3 4">
    <name type="scientific">Mobiluncus porci</name>
    <dbReference type="NCBI Taxonomy" id="2652278"/>
    <lineage>
        <taxon>Bacteria</taxon>
        <taxon>Bacillati</taxon>
        <taxon>Actinomycetota</taxon>
        <taxon>Actinomycetes</taxon>
        <taxon>Actinomycetales</taxon>
        <taxon>Actinomycetaceae</taxon>
        <taxon>Mobiluncus</taxon>
    </lineage>
</organism>
<name>A0A7K0K2E9_9ACTO</name>
<dbReference type="InterPro" id="IPR041682">
    <property type="entry name" value="AAA_14"/>
</dbReference>
<dbReference type="PANTHER" id="PTHR43566:SF2">
    <property type="entry name" value="DUF4143 DOMAIN-CONTAINING PROTEIN"/>
    <property type="match status" value="1"/>
</dbReference>